<evidence type="ECO:0000256" key="12">
    <source>
        <dbReference type="RuleBase" id="RU361169"/>
    </source>
</evidence>
<reference evidence="15" key="1">
    <citation type="submission" date="2019-09" db="EMBL/GenBank/DDBJ databases">
        <title>Draft genome information of white flower Hibiscus syriacus.</title>
        <authorList>
            <person name="Kim Y.-M."/>
        </authorList>
    </citation>
    <scope>NUCLEOTIDE SEQUENCE [LARGE SCALE GENOMIC DNA]</scope>
    <source>
        <strain evidence="15">YM2019G1</strain>
    </source>
</reference>
<dbReference type="Proteomes" id="UP000436088">
    <property type="component" value="Unassembled WGS sequence"/>
</dbReference>
<evidence type="ECO:0000256" key="5">
    <source>
        <dbReference type="ARBA" id="ARBA00022525"/>
    </source>
</evidence>
<dbReference type="EC" id="3.2.1.15" evidence="3"/>
<evidence type="ECO:0000256" key="6">
    <source>
        <dbReference type="ARBA" id="ARBA00022729"/>
    </source>
</evidence>
<dbReference type="GO" id="GO:0009901">
    <property type="term" value="P:anther dehiscence"/>
    <property type="evidence" value="ECO:0007669"/>
    <property type="project" value="UniProtKB-ARBA"/>
</dbReference>
<dbReference type="EMBL" id="VEPZ02000430">
    <property type="protein sequence ID" value="KAE8725163.1"/>
    <property type="molecule type" value="Genomic_DNA"/>
</dbReference>
<feature type="compositionally biased region" description="Basic and acidic residues" evidence="13">
    <location>
        <begin position="500"/>
        <end position="513"/>
    </location>
</feature>
<evidence type="ECO:0000256" key="7">
    <source>
        <dbReference type="ARBA" id="ARBA00022801"/>
    </source>
</evidence>
<dbReference type="InterPro" id="IPR012334">
    <property type="entry name" value="Pectin_lyas_fold"/>
</dbReference>
<evidence type="ECO:0000256" key="3">
    <source>
        <dbReference type="ARBA" id="ARBA00012736"/>
    </source>
</evidence>
<evidence type="ECO:0000259" key="14">
    <source>
        <dbReference type="Pfam" id="PF14714"/>
    </source>
</evidence>
<dbReference type="AlphaFoldDB" id="A0A6A3C7S2"/>
<dbReference type="InterPro" id="IPR032859">
    <property type="entry name" value="KH_dom-like"/>
</dbReference>
<evidence type="ECO:0000256" key="1">
    <source>
        <dbReference type="ARBA" id="ARBA00004191"/>
    </source>
</evidence>
<comment type="similarity">
    <text evidence="2 12">Belongs to the glycosyl hydrolase 28 family.</text>
</comment>
<name>A0A6A3C7S2_HIBSY</name>
<dbReference type="GO" id="GO:0009830">
    <property type="term" value="P:cell wall modification involved in abscission"/>
    <property type="evidence" value="ECO:0007669"/>
    <property type="project" value="UniProtKB-ARBA"/>
</dbReference>
<sequence>MGDAYDPRAYPWYYGKLDDSMMVSSFQRYTVASALTGTVVDVDGFGATGDKTHDTEAFEKAWTKACSSKGAVVLLVPKGKNYVLKPIRFSGPCKSNLTIRMYGNIVASDDRSDYKKDSRHWLVFDRVDNLLVEGGGGKINGNGKIWWQNSCKINKNLPCKGAPTALTFYKSKNLVVRNLNIQNAQQIHVSFERCTDVRASSFKITSPEESPNTDGIHITNTQNIQVTSSVIGTGDDCVSIVNGSNNVQATDITCGPGHGISIGSLGSKNSKAFVSGVTVDGAKLSGTTNGVRIKTWQGGSGTASNIKFQNIEMNNVKNPIIIDQNYCDQSKPCSEQNSAVQVKDVVYENIKGTSSSEVAIKFDCSKIHPCQGIVLQNVNLQYQDNGAAKAVCNNVKLKEGDTVPKCPLILSAPFGPYPTVTTEQAQTKIKYFTQVKARPTTFVALVSGSTKLSDTYVRFINKSLKEDFDMAGTPIRIMQRPAPIMAGRIGSKTGQSSGKMVERTPLDKRSVLV</sequence>
<evidence type="ECO:0000256" key="4">
    <source>
        <dbReference type="ARBA" id="ARBA00022512"/>
    </source>
</evidence>
<evidence type="ECO:0000313" key="16">
    <source>
        <dbReference type="Proteomes" id="UP000436088"/>
    </source>
</evidence>
<dbReference type="Gene3D" id="3.30.300.20">
    <property type="match status" value="1"/>
</dbReference>
<keyword evidence="9" id="KW-0961">Cell wall biogenesis/degradation</keyword>
<dbReference type="InterPro" id="IPR015946">
    <property type="entry name" value="KH_dom-like_a/b"/>
</dbReference>
<feature type="region of interest" description="Disordered" evidence="13">
    <location>
        <begin position="487"/>
        <end position="513"/>
    </location>
</feature>
<evidence type="ECO:0000313" key="15">
    <source>
        <dbReference type="EMBL" id="KAE8725163.1"/>
    </source>
</evidence>
<comment type="catalytic activity">
    <reaction evidence="10">
        <text>(1,4-alpha-D-galacturonosyl)n+m + H2O = (1,4-alpha-D-galacturonosyl)n + (1,4-alpha-D-galacturonosyl)m.</text>
        <dbReference type="EC" id="3.2.1.15"/>
    </reaction>
</comment>
<dbReference type="SUPFAM" id="SSF51126">
    <property type="entry name" value="Pectin lyase-like"/>
    <property type="match status" value="1"/>
</dbReference>
<evidence type="ECO:0000256" key="8">
    <source>
        <dbReference type="ARBA" id="ARBA00023295"/>
    </source>
</evidence>
<keyword evidence="4" id="KW-0134">Cell wall</keyword>
<proteinExistence type="inferred from homology"/>
<comment type="subcellular location">
    <subcellularLocation>
        <location evidence="1">Secreted</location>
        <location evidence="1">Cell wall</location>
    </subcellularLocation>
</comment>
<dbReference type="GO" id="GO:0004650">
    <property type="term" value="F:polygalacturonase activity"/>
    <property type="evidence" value="ECO:0007669"/>
    <property type="project" value="UniProtKB-EC"/>
</dbReference>
<comment type="caution">
    <text evidence="15">The sequence shown here is derived from an EMBL/GenBank/DDBJ whole genome shotgun (WGS) entry which is preliminary data.</text>
</comment>
<keyword evidence="7 12" id="KW-0378">Hydrolase</keyword>
<dbReference type="InterPro" id="IPR011050">
    <property type="entry name" value="Pectin_lyase_fold/virulence"/>
</dbReference>
<dbReference type="PANTHER" id="PTHR31375">
    <property type="match status" value="1"/>
</dbReference>
<keyword evidence="8 12" id="KW-0326">Glycosidase</keyword>
<accession>A0A6A3C7S2</accession>
<dbReference type="FunFam" id="2.160.20.10:FF:000028">
    <property type="entry name" value="Polygalacturonase QRT2"/>
    <property type="match status" value="1"/>
</dbReference>
<dbReference type="Pfam" id="PF00295">
    <property type="entry name" value="Glyco_hydro_28"/>
    <property type="match status" value="1"/>
</dbReference>
<dbReference type="PROSITE" id="PS00502">
    <property type="entry name" value="POLYGALACTURONASE"/>
    <property type="match status" value="1"/>
</dbReference>
<dbReference type="InterPro" id="IPR006626">
    <property type="entry name" value="PbH1"/>
</dbReference>
<keyword evidence="16" id="KW-1185">Reference proteome</keyword>
<dbReference type="InterPro" id="IPR000743">
    <property type="entry name" value="Glyco_hydro_28"/>
</dbReference>
<evidence type="ECO:0000256" key="9">
    <source>
        <dbReference type="ARBA" id="ARBA00023316"/>
    </source>
</evidence>
<keyword evidence="6" id="KW-0732">Signal</keyword>
<protein>
    <recommendedName>
        <fullName evidence="3">endo-polygalacturonase</fullName>
        <ecNumber evidence="3">3.2.1.15</ecNumber>
    </recommendedName>
</protein>
<dbReference type="SMART" id="SM00710">
    <property type="entry name" value="PbH1"/>
    <property type="match status" value="4"/>
</dbReference>
<evidence type="ECO:0000256" key="2">
    <source>
        <dbReference type="ARBA" id="ARBA00008834"/>
    </source>
</evidence>
<dbReference type="GO" id="GO:0005975">
    <property type="term" value="P:carbohydrate metabolic process"/>
    <property type="evidence" value="ECO:0007669"/>
    <property type="project" value="InterPro"/>
</dbReference>
<gene>
    <name evidence="15" type="ORF">F3Y22_tig00009009pilonHSYRG00165</name>
</gene>
<dbReference type="Gene3D" id="2.160.20.10">
    <property type="entry name" value="Single-stranded right-handed beta-helix, Pectin lyase-like"/>
    <property type="match status" value="1"/>
</dbReference>
<feature type="domain" description="GTPase Der C-terminal KH-domain-like" evidence="14">
    <location>
        <begin position="421"/>
        <end position="480"/>
    </location>
</feature>
<dbReference type="GO" id="GO:0010047">
    <property type="term" value="P:fruit dehiscence"/>
    <property type="evidence" value="ECO:0007669"/>
    <property type="project" value="UniProtKB-ARBA"/>
</dbReference>
<organism evidence="15 16">
    <name type="scientific">Hibiscus syriacus</name>
    <name type="common">Rose of Sharon</name>
    <dbReference type="NCBI Taxonomy" id="106335"/>
    <lineage>
        <taxon>Eukaryota</taxon>
        <taxon>Viridiplantae</taxon>
        <taxon>Streptophyta</taxon>
        <taxon>Embryophyta</taxon>
        <taxon>Tracheophyta</taxon>
        <taxon>Spermatophyta</taxon>
        <taxon>Magnoliopsida</taxon>
        <taxon>eudicotyledons</taxon>
        <taxon>Gunneridae</taxon>
        <taxon>Pentapetalae</taxon>
        <taxon>rosids</taxon>
        <taxon>malvids</taxon>
        <taxon>Malvales</taxon>
        <taxon>Malvaceae</taxon>
        <taxon>Malvoideae</taxon>
        <taxon>Hibiscus</taxon>
    </lineage>
</organism>
<evidence type="ECO:0000256" key="13">
    <source>
        <dbReference type="SAM" id="MobiDB-lite"/>
    </source>
</evidence>
<evidence type="ECO:0000256" key="11">
    <source>
        <dbReference type="PROSITE-ProRule" id="PRU10052"/>
    </source>
</evidence>
<keyword evidence="5" id="KW-0964">Secreted</keyword>
<evidence type="ECO:0000256" key="10">
    <source>
        <dbReference type="ARBA" id="ARBA00034074"/>
    </source>
</evidence>
<dbReference type="Pfam" id="PF14714">
    <property type="entry name" value="KH_dom-like"/>
    <property type="match status" value="1"/>
</dbReference>
<feature type="active site" evidence="11">
    <location>
        <position position="258"/>
    </location>
</feature>